<proteinExistence type="predicted"/>
<evidence type="ECO:0000259" key="4">
    <source>
        <dbReference type="Pfam" id="PF22124"/>
    </source>
</evidence>
<dbReference type="Pfam" id="PF22124">
    <property type="entry name" value="Glyco_hydro_95_cat"/>
    <property type="match status" value="1"/>
</dbReference>
<dbReference type="PANTHER" id="PTHR31084:SF0">
    <property type="entry name" value="ALPHA-L-FUCOSIDASE 2"/>
    <property type="match status" value="1"/>
</dbReference>
<dbReference type="InterPro" id="IPR027414">
    <property type="entry name" value="GH95_N_dom"/>
</dbReference>
<name>A0ABQ1GFV7_9BACL</name>
<dbReference type="InterPro" id="IPR008928">
    <property type="entry name" value="6-hairpin_glycosidase_sf"/>
</dbReference>
<dbReference type="EMBL" id="BMHF01000010">
    <property type="protein sequence ID" value="GGA42949.1"/>
    <property type="molecule type" value="Genomic_DNA"/>
</dbReference>
<keyword evidence="6" id="KW-1185">Reference proteome</keyword>
<evidence type="ECO:0000259" key="3">
    <source>
        <dbReference type="Pfam" id="PF21307"/>
    </source>
</evidence>
<feature type="domain" description="Alpha fucosidase A-like C-terminal" evidence="3">
    <location>
        <begin position="707"/>
        <end position="801"/>
    </location>
</feature>
<reference evidence="6" key="1">
    <citation type="journal article" date="2019" name="Int. J. Syst. Evol. Microbiol.">
        <title>The Global Catalogue of Microorganisms (GCM) 10K type strain sequencing project: providing services to taxonomists for standard genome sequencing and annotation.</title>
        <authorList>
            <consortium name="The Broad Institute Genomics Platform"/>
            <consortium name="The Broad Institute Genome Sequencing Center for Infectious Disease"/>
            <person name="Wu L."/>
            <person name="Ma J."/>
        </authorList>
    </citation>
    <scope>NUCLEOTIDE SEQUENCE [LARGE SCALE GENOMIC DNA]</scope>
    <source>
        <strain evidence="6">CGMCC 1.15044</strain>
    </source>
</reference>
<evidence type="ECO:0000313" key="5">
    <source>
        <dbReference type="EMBL" id="GGA42949.1"/>
    </source>
</evidence>
<dbReference type="RefSeq" id="WP_094094484.1">
    <property type="nucleotide sequence ID" value="NZ_BMHF01000010.1"/>
</dbReference>
<accession>A0ABQ1GFV7</accession>
<dbReference type="PIRSF" id="PIRSF007663">
    <property type="entry name" value="UCP007663"/>
    <property type="match status" value="1"/>
</dbReference>
<dbReference type="Gene3D" id="2.70.98.50">
    <property type="entry name" value="putative glycoside hydrolase family protein from bacillus halodurans"/>
    <property type="match status" value="1"/>
</dbReference>
<dbReference type="Pfam" id="PF14498">
    <property type="entry name" value="Glyco_hyd_65N_2"/>
    <property type="match status" value="1"/>
</dbReference>
<evidence type="ECO:0000259" key="2">
    <source>
        <dbReference type="Pfam" id="PF14498"/>
    </source>
</evidence>
<dbReference type="InterPro" id="IPR013780">
    <property type="entry name" value="Glyco_hydro_b"/>
</dbReference>
<dbReference type="Pfam" id="PF21307">
    <property type="entry name" value="Glyco_hydro_95_C"/>
    <property type="match status" value="1"/>
</dbReference>
<gene>
    <name evidence="5" type="ORF">GCM10010917_30380</name>
</gene>
<dbReference type="PANTHER" id="PTHR31084">
    <property type="entry name" value="ALPHA-L-FUCOSIDASE 2"/>
    <property type="match status" value="1"/>
</dbReference>
<feature type="domain" description="Glycosyl hydrolase family 95 N-terminal" evidence="2">
    <location>
        <begin position="3"/>
        <end position="250"/>
    </location>
</feature>
<dbReference type="InterPro" id="IPR016518">
    <property type="entry name" value="Alpha-L-fucosidase"/>
</dbReference>
<evidence type="ECO:0000313" key="6">
    <source>
        <dbReference type="Proteomes" id="UP000609323"/>
    </source>
</evidence>
<dbReference type="InterPro" id="IPR054363">
    <property type="entry name" value="GH95_cat"/>
</dbReference>
<dbReference type="SUPFAM" id="SSF48208">
    <property type="entry name" value="Six-hairpin glycosidases"/>
    <property type="match status" value="1"/>
</dbReference>
<sequence>MKLFYDKPARVWTEALPLGNGRLGAMLYGGVEEERLMLNEDTLWSGYPKDGNNPHAAKHLAEMRALVQQGRYTEADQLGKKMMGRYTQSYLPLGGVTLRFEHGDTCSGYKRELDLAEGQAAVEYGIGRTKYKREMIASASHQVIAVRLTASVPGTLGFQVTADSPLRSRTVEEEGQLVLRGTAPEYVAPNYYNPDLPVMYGTAEEHRGMSFEARMTVTDTDGVLETDDGGIRVTGASRATLLITAATSFAGFDQMPQDNIRPFREAASRLAAASKLSYEELLQAHAADYSRLFRRVEFCLGESGQSGGQGAVNPGSSETPTDARIEAGGAVDTGLVELVFQYGRYLLMGSSRPGSQPANLQGIWNKETRPPWSSNWTLNINAQMNYWPAESCGLPELHEPLLDFIGHLAENGRETARLHYGADGWTAHHNSDIWAHTAPVGEFGHGDAGWALWPMGGVWLCQHLWEHFAFGRDLAYLREQAYPVMKSAALFCLDWLYEDEEGRLITAPSTSPEHKFVTPSGDVAAVSAASTMDLMLIWDLFTNCMAAIDELGEAAESEFRSALEQARGRLYPLQIGKYGQLQEWYQDFEDEDVHHRHVSHLFGVYPGRQLTERTAPELYAAARQSLERRGDDGTGWSLGWKIALWARFKDGNRAWALLDRFLKLVKDGESENYHHGGVYANLLCAHPPFQIDGNFAVTAGIAEMLLQSHEGFLELLPALPDCWASGYISGLRARSGFEVSIAWKDSRWTEVTIRSHSGERCVLQAPDGLRVVTEGQAVEAKREDAAGLWSFETQRGGCYTLTLGDFWAKN</sequence>
<evidence type="ECO:0008006" key="7">
    <source>
        <dbReference type="Google" id="ProtNLM"/>
    </source>
</evidence>
<organism evidence="5 6">
    <name type="scientific">Paenibacillus physcomitrellae</name>
    <dbReference type="NCBI Taxonomy" id="1619311"/>
    <lineage>
        <taxon>Bacteria</taxon>
        <taxon>Bacillati</taxon>
        <taxon>Bacillota</taxon>
        <taxon>Bacilli</taxon>
        <taxon>Bacillales</taxon>
        <taxon>Paenibacillaceae</taxon>
        <taxon>Paenibacillus</taxon>
    </lineage>
</organism>
<feature type="domain" description="Glycosyl hydrolase family 95 catalytic" evidence="4">
    <location>
        <begin position="277"/>
        <end position="705"/>
    </location>
</feature>
<dbReference type="Gene3D" id="2.60.40.1180">
    <property type="entry name" value="Golgi alpha-mannosidase II"/>
    <property type="match status" value="1"/>
</dbReference>
<comment type="caution">
    <text evidence="5">The sequence shown here is derived from an EMBL/GenBank/DDBJ whole genome shotgun (WGS) entry which is preliminary data.</text>
</comment>
<dbReference type="InterPro" id="IPR049053">
    <property type="entry name" value="AFCA-like_C"/>
</dbReference>
<evidence type="ECO:0000256" key="1">
    <source>
        <dbReference type="SAM" id="MobiDB-lite"/>
    </source>
</evidence>
<feature type="region of interest" description="Disordered" evidence="1">
    <location>
        <begin position="304"/>
        <end position="323"/>
    </location>
</feature>
<protein>
    <recommendedName>
        <fullName evidence="7">Alpha-L-fucosidase</fullName>
    </recommendedName>
</protein>
<dbReference type="Proteomes" id="UP000609323">
    <property type="component" value="Unassembled WGS sequence"/>
</dbReference>